<proteinExistence type="inferred from homology"/>
<dbReference type="GO" id="GO:0016020">
    <property type="term" value="C:membrane"/>
    <property type="evidence" value="ECO:0007669"/>
    <property type="project" value="UniProtKB-SubCell"/>
</dbReference>
<dbReference type="GeneID" id="43585415"/>
<dbReference type="EMBL" id="CP144055">
    <property type="protein sequence ID" value="WWD18474.1"/>
    <property type="molecule type" value="Genomic_DNA"/>
</dbReference>
<dbReference type="Gene3D" id="1.10.520.20">
    <property type="entry name" value="N-terminal domain of the delta subunit of the F1F0-ATP synthase"/>
    <property type="match status" value="1"/>
</dbReference>
<evidence type="ECO:0000256" key="8">
    <source>
        <dbReference type="ARBA" id="ARBA00023310"/>
    </source>
</evidence>
<name>A0A5M6C867_9TREE</name>
<dbReference type="HAMAP" id="MF_01416">
    <property type="entry name" value="ATP_synth_delta_bact"/>
    <property type="match status" value="1"/>
</dbReference>
<keyword evidence="5" id="KW-0375">Hydrogen ion transport</keyword>
<dbReference type="Proteomes" id="UP000322225">
    <property type="component" value="Chromosome 5"/>
</dbReference>
<keyword evidence="7" id="KW-0472">Membrane</keyword>
<sequence>MASVMRSVLSRGYATASTVKAPIQLNSLTGTYATSTYLAALKKSPKDLESLAKDVEAFDKKIKEDAKVAAFIQNPTLSASERSSALSSVLPSGSSPILLNLLTVLSENGRLSSAPKVFADFNSLISAYRGELEVIVTSAEPLDNKALNRLDKALKDTEVAKGKTLKVVNKVNPSVIGGLLVDFGDRTIDLSASSKVSRFNAALSQGI</sequence>
<dbReference type="PANTHER" id="PTHR11910">
    <property type="entry name" value="ATP SYNTHASE DELTA CHAIN"/>
    <property type="match status" value="1"/>
</dbReference>
<comment type="similarity">
    <text evidence="2">Belongs to the ATPase delta chain family.</text>
</comment>
<evidence type="ECO:0000313" key="10">
    <source>
        <dbReference type="Proteomes" id="UP000322225"/>
    </source>
</evidence>
<accession>A0A5M6C867</accession>
<evidence type="ECO:0000256" key="4">
    <source>
        <dbReference type="ARBA" id="ARBA00022448"/>
    </source>
</evidence>
<keyword evidence="10" id="KW-1185">Reference proteome</keyword>
<organism evidence="9 10">
    <name type="scientific">Kwoniella shandongensis</name>
    <dbReference type="NCBI Taxonomy" id="1734106"/>
    <lineage>
        <taxon>Eukaryota</taxon>
        <taxon>Fungi</taxon>
        <taxon>Dikarya</taxon>
        <taxon>Basidiomycota</taxon>
        <taxon>Agaricomycotina</taxon>
        <taxon>Tremellomycetes</taxon>
        <taxon>Tremellales</taxon>
        <taxon>Cryptococcaceae</taxon>
        <taxon>Kwoniella</taxon>
    </lineage>
</organism>
<evidence type="ECO:0000256" key="2">
    <source>
        <dbReference type="ARBA" id="ARBA00007046"/>
    </source>
</evidence>
<evidence type="ECO:0000256" key="7">
    <source>
        <dbReference type="ARBA" id="ARBA00023136"/>
    </source>
</evidence>
<keyword evidence="6" id="KW-0406">Ion transport</keyword>
<dbReference type="InterPro" id="IPR026015">
    <property type="entry name" value="ATP_synth_OSCP/delta_N_sf"/>
</dbReference>
<protein>
    <recommendedName>
        <fullName evidence="3">ATP synthase subunit 5, mitochondrial</fullName>
    </recommendedName>
</protein>
<dbReference type="PRINTS" id="PR00125">
    <property type="entry name" value="ATPASEDELTA"/>
</dbReference>
<evidence type="ECO:0000256" key="1">
    <source>
        <dbReference type="ARBA" id="ARBA00004370"/>
    </source>
</evidence>
<evidence type="ECO:0000256" key="3">
    <source>
        <dbReference type="ARBA" id="ARBA00014723"/>
    </source>
</evidence>
<comment type="subcellular location">
    <subcellularLocation>
        <location evidence="1">Membrane</location>
    </subcellularLocation>
</comment>
<dbReference type="OrthoDB" id="1262810at2759"/>
<evidence type="ECO:0000313" key="9">
    <source>
        <dbReference type="EMBL" id="WWD18474.1"/>
    </source>
</evidence>
<keyword evidence="4" id="KW-0813">Transport</keyword>
<reference evidence="9" key="2">
    <citation type="submission" date="2024-01" db="EMBL/GenBank/DDBJ databases">
        <title>Comparative genomics of Cryptococcus and Kwoniella reveals pathogenesis evolution and contrasting modes of karyotype evolution via chromosome fusion or intercentromeric recombination.</title>
        <authorList>
            <person name="Coelho M.A."/>
            <person name="David-Palma M."/>
            <person name="Shea T."/>
            <person name="Bowers K."/>
            <person name="McGinley-Smith S."/>
            <person name="Mohammad A.W."/>
            <person name="Gnirke A."/>
            <person name="Yurkov A.M."/>
            <person name="Nowrousian M."/>
            <person name="Sun S."/>
            <person name="Cuomo C.A."/>
            <person name="Heitman J."/>
        </authorList>
    </citation>
    <scope>NUCLEOTIDE SEQUENCE</scope>
    <source>
        <strain evidence="9">CBS 12478</strain>
    </source>
</reference>
<reference evidence="9" key="1">
    <citation type="submission" date="2017-08" db="EMBL/GenBank/DDBJ databases">
        <authorList>
            <person name="Cuomo C."/>
            <person name="Billmyre B."/>
            <person name="Heitman J."/>
        </authorList>
    </citation>
    <scope>NUCLEOTIDE SEQUENCE</scope>
    <source>
        <strain evidence="9">CBS 12478</strain>
    </source>
</reference>
<evidence type="ECO:0000256" key="5">
    <source>
        <dbReference type="ARBA" id="ARBA00022781"/>
    </source>
</evidence>
<gene>
    <name evidence="9" type="ORF">CI109_102926</name>
</gene>
<dbReference type="KEGG" id="ksn:43585415"/>
<dbReference type="NCBIfam" id="TIGR01145">
    <property type="entry name" value="ATP_synt_delta"/>
    <property type="match status" value="1"/>
</dbReference>
<dbReference type="Pfam" id="PF00213">
    <property type="entry name" value="OSCP"/>
    <property type="match status" value="1"/>
</dbReference>
<dbReference type="RefSeq" id="XP_031864202.1">
    <property type="nucleotide sequence ID" value="XM_032001312.1"/>
</dbReference>
<evidence type="ECO:0000256" key="6">
    <source>
        <dbReference type="ARBA" id="ARBA00023065"/>
    </source>
</evidence>
<keyword evidence="8" id="KW-0066">ATP synthesis</keyword>
<dbReference type="GO" id="GO:0046933">
    <property type="term" value="F:proton-transporting ATP synthase activity, rotational mechanism"/>
    <property type="evidence" value="ECO:0007669"/>
    <property type="project" value="InterPro"/>
</dbReference>
<dbReference type="AlphaFoldDB" id="A0A5M6C867"/>
<dbReference type="SUPFAM" id="SSF47928">
    <property type="entry name" value="N-terminal domain of the delta subunit of the F1F0-ATP synthase"/>
    <property type="match status" value="1"/>
</dbReference>
<dbReference type="InterPro" id="IPR000711">
    <property type="entry name" value="ATPase_OSCP/dsu"/>
</dbReference>